<sequence>MKRKPSKRSIYNKNTKHSASSPTSTIDASTIGPNQVDLGIGTVHLDSHAPCLKANLILKSQKALKRDLLRCSDQRPSLLGSQTLQPPRIHHGSQQMNTSGSSSTSLPVAHQQAVRHHSLSMNSRTLLATIDRIGPWPDISISRLRSDGNDLLRPLKTFRNSKNPRVFSPKYYAGLNENTSKFKFYPTTRTYIDEYRKQKGYVLDAQGGTRASSLSLIASLTLPQCDDEQLSAVGAFGSAVSVDIYRSSMRDRTAVSTAELSLPTNNPLTRSANDLFECISTPPSIPAVTRVFTDPNHVNNFPLIPMRNGHLRPVRQTPHHTLVAQQSQHQQSMTLPSLTGSSLHYASSMSSIEKAYSNSKKPPTQKPSKLFFINERNRQRHRIAQRFISDNDLSYRSQELIDIQATGAPVPTNISRSTAVVVYQLPRRPPQLLTSQKNVGPLS</sequence>
<organism evidence="2 3">
    <name type="scientific">Rotaria magnacalcarata</name>
    <dbReference type="NCBI Taxonomy" id="392030"/>
    <lineage>
        <taxon>Eukaryota</taxon>
        <taxon>Metazoa</taxon>
        <taxon>Spiralia</taxon>
        <taxon>Gnathifera</taxon>
        <taxon>Rotifera</taxon>
        <taxon>Eurotatoria</taxon>
        <taxon>Bdelloidea</taxon>
        <taxon>Philodinida</taxon>
        <taxon>Philodinidae</taxon>
        <taxon>Rotaria</taxon>
    </lineage>
</organism>
<feature type="region of interest" description="Disordered" evidence="1">
    <location>
        <begin position="1"/>
        <end position="31"/>
    </location>
</feature>
<feature type="compositionally biased region" description="Polar residues" evidence="1">
    <location>
        <begin position="92"/>
        <end position="105"/>
    </location>
</feature>
<comment type="caution">
    <text evidence="2">The sequence shown here is derived from an EMBL/GenBank/DDBJ whole genome shotgun (WGS) entry which is preliminary data.</text>
</comment>
<evidence type="ECO:0000313" key="3">
    <source>
        <dbReference type="Proteomes" id="UP000663834"/>
    </source>
</evidence>
<evidence type="ECO:0000313" key="2">
    <source>
        <dbReference type="EMBL" id="CAF1621236.1"/>
    </source>
</evidence>
<feature type="compositionally biased region" description="Polar residues" evidence="1">
    <location>
        <begin position="9"/>
        <end position="31"/>
    </location>
</feature>
<evidence type="ECO:0000256" key="1">
    <source>
        <dbReference type="SAM" id="MobiDB-lite"/>
    </source>
</evidence>
<dbReference type="OrthoDB" id="10022176at2759"/>
<proteinExistence type="predicted"/>
<protein>
    <submittedName>
        <fullName evidence="2">Uncharacterized protein</fullName>
    </submittedName>
</protein>
<dbReference type="EMBL" id="CAJNOW010013461">
    <property type="protein sequence ID" value="CAF1621236.1"/>
    <property type="molecule type" value="Genomic_DNA"/>
</dbReference>
<accession>A0A816CFD3</accession>
<feature type="region of interest" description="Disordered" evidence="1">
    <location>
        <begin position="77"/>
        <end position="105"/>
    </location>
</feature>
<gene>
    <name evidence="2" type="ORF">KQP761_LOCUS24703</name>
</gene>
<dbReference type="Proteomes" id="UP000663834">
    <property type="component" value="Unassembled WGS sequence"/>
</dbReference>
<reference evidence="2" key="1">
    <citation type="submission" date="2021-02" db="EMBL/GenBank/DDBJ databases">
        <authorList>
            <person name="Nowell W R."/>
        </authorList>
    </citation>
    <scope>NUCLEOTIDE SEQUENCE</scope>
</reference>
<name>A0A816CFD3_9BILA</name>
<dbReference type="AlphaFoldDB" id="A0A816CFD3"/>